<evidence type="ECO:0000313" key="3">
    <source>
        <dbReference type="EMBL" id="EKC57357.1"/>
    </source>
</evidence>
<organism evidence="3">
    <name type="scientific">human gut metagenome</name>
    <dbReference type="NCBI Taxonomy" id="408170"/>
    <lineage>
        <taxon>unclassified sequences</taxon>
        <taxon>metagenomes</taxon>
        <taxon>organismal metagenomes</taxon>
    </lineage>
</organism>
<protein>
    <submittedName>
        <fullName evidence="3">Peptidase M42</fullName>
    </submittedName>
</protein>
<keyword evidence="1" id="KW-0479">Metal-binding</keyword>
<dbReference type="InterPro" id="IPR051464">
    <property type="entry name" value="Peptidase_M42_aminopept"/>
</dbReference>
<sequence length="91" mass="9772">IGISPSLSYEFGEELVRVAEKNDIPYQLEVMGGRTGTNLDGMTTERGGIKSALISIPQKYMHTGIEVVSVTDIELCARLIAAYILGGDLNA</sequence>
<proteinExistence type="predicted"/>
<dbReference type="Gene3D" id="3.40.630.10">
    <property type="entry name" value="Zn peptidases"/>
    <property type="match status" value="1"/>
</dbReference>
<dbReference type="Pfam" id="PF05343">
    <property type="entry name" value="Peptidase_M42"/>
    <property type="match status" value="1"/>
</dbReference>
<accession>K1S9H3</accession>
<dbReference type="GO" id="GO:0016787">
    <property type="term" value="F:hydrolase activity"/>
    <property type="evidence" value="ECO:0007669"/>
    <property type="project" value="UniProtKB-KW"/>
</dbReference>
<comment type="caution">
    <text evidence="3">The sequence shown here is derived from an EMBL/GenBank/DDBJ whole genome shotgun (WGS) entry which is preliminary data.</text>
</comment>
<dbReference type="InterPro" id="IPR008007">
    <property type="entry name" value="Peptidase_M42"/>
</dbReference>
<dbReference type="PANTHER" id="PTHR32481">
    <property type="entry name" value="AMINOPEPTIDASE"/>
    <property type="match status" value="1"/>
</dbReference>
<evidence type="ECO:0000256" key="1">
    <source>
        <dbReference type="ARBA" id="ARBA00022723"/>
    </source>
</evidence>
<reference evidence="3" key="1">
    <citation type="journal article" date="2013" name="Environ. Microbiol.">
        <title>Microbiota from the distal guts of lean and obese adolescents exhibit partial functional redundancy besides clear differences in community structure.</title>
        <authorList>
            <person name="Ferrer M."/>
            <person name="Ruiz A."/>
            <person name="Lanza F."/>
            <person name="Haange S.B."/>
            <person name="Oberbach A."/>
            <person name="Till H."/>
            <person name="Bargiela R."/>
            <person name="Campoy C."/>
            <person name="Segura M.T."/>
            <person name="Richter M."/>
            <person name="von Bergen M."/>
            <person name="Seifert J."/>
            <person name="Suarez A."/>
        </authorList>
    </citation>
    <scope>NUCLEOTIDE SEQUENCE</scope>
</reference>
<keyword evidence="2" id="KW-0378">Hydrolase</keyword>
<evidence type="ECO:0000256" key="2">
    <source>
        <dbReference type="ARBA" id="ARBA00022801"/>
    </source>
</evidence>
<name>K1S9H3_9ZZZZ</name>
<dbReference type="PANTHER" id="PTHR32481:SF0">
    <property type="entry name" value="AMINOPEPTIDASE YPDE-RELATED"/>
    <property type="match status" value="1"/>
</dbReference>
<dbReference type="SUPFAM" id="SSF53187">
    <property type="entry name" value="Zn-dependent exopeptidases"/>
    <property type="match status" value="1"/>
</dbReference>
<dbReference type="GO" id="GO:0046872">
    <property type="term" value="F:metal ion binding"/>
    <property type="evidence" value="ECO:0007669"/>
    <property type="project" value="UniProtKB-KW"/>
</dbReference>
<feature type="non-terminal residue" evidence="3">
    <location>
        <position position="1"/>
    </location>
</feature>
<gene>
    <name evidence="3" type="ORF">OBE_10568</name>
</gene>
<dbReference type="EMBL" id="AJWZ01007278">
    <property type="protein sequence ID" value="EKC57357.1"/>
    <property type="molecule type" value="Genomic_DNA"/>
</dbReference>
<dbReference type="AlphaFoldDB" id="K1S9H3"/>